<comment type="caution">
    <text evidence="5">Lacks conserved residue(s) required for the propagation of feature annotation.</text>
</comment>
<evidence type="ECO:0000313" key="7">
    <source>
        <dbReference type="EMBL" id="NOV50346.1"/>
    </source>
</evidence>
<dbReference type="Gene3D" id="1.10.10.740">
    <property type="entry name" value="Crisp domain"/>
    <property type="match status" value="1"/>
</dbReference>
<dbReference type="EMBL" id="GIIL01006620">
    <property type="protein sequence ID" value="NOV50346.1"/>
    <property type="molecule type" value="Transcribed_RNA"/>
</dbReference>
<evidence type="ECO:0000256" key="5">
    <source>
        <dbReference type="PROSITE-ProRule" id="PRU01005"/>
    </source>
</evidence>
<dbReference type="InterPro" id="IPR042076">
    <property type="entry name" value="Crisp-like_dom"/>
</dbReference>
<keyword evidence="4" id="KW-1015">Disulfide bond</keyword>
<proteinExistence type="inferred from homology"/>
<dbReference type="Pfam" id="PF00188">
    <property type="entry name" value="CAP"/>
    <property type="match status" value="1"/>
</dbReference>
<evidence type="ECO:0000256" key="1">
    <source>
        <dbReference type="ARBA" id="ARBA00004613"/>
    </source>
</evidence>
<sequence length="269" mass="31303">MTKCSTYTFFAVLVLIVYNCDSWRYDRKPKVYGDKIPLRGLTPRFRALQKKIVLYHNFFRTKVIPRPANMLRMTWHKGAARAAQRWADRCLLLTHDDAMGRWDEDFGSCGQNIFVSSQQVPWFFAMKTWFLEKNNFTYGSSGNKLEVIGHYTQLVWDSTHKVGCGFAKCFRGGPKDKPYYNYVCNYCPIGNAKDRLERPYKRGPFCAACPGQCRVKKLCTNSCPYADLWINCRELHATWANWLCNTDSPQGKERRHNCRATCTCKGKIY</sequence>
<organism evidence="7">
    <name type="scientific">Xenopsylla cheopis</name>
    <name type="common">Oriental rat flea</name>
    <name type="synonym">Pulex cheopis</name>
    <dbReference type="NCBI Taxonomy" id="163159"/>
    <lineage>
        <taxon>Eukaryota</taxon>
        <taxon>Metazoa</taxon>
        <taxon>Ecdysozoa</taxon>
        <taxon>Arthropoda</taxon>
        <taxon>Hexapoda</taxon>
        <taxon>Insecta</taxon>
        <taxon>Pterygota</taxon>
        <taxon>Neoptera</taxon>
        <taxon>Endopterygota</taxon>
        <taxon>Siphonaptera</taxon>
        <taxon>Pulicidae</taxon>
        <taxon>Xenopsyllinae</taxon>
        <taxon>Xenopsylla</taxon>
    </lineage>
</organism>
<dbReference type="AlphaFoldDB" id="A0A6M2DVF8"/>
<dbReference type="InterPro" id="IPR002413">
    <property type="entry name" value="V5_allergen-like"/>
</dbReference>
<dbReference type="PRINTS" id="PR00837">
    <property type="entry name" value="V5TPXLIKE"/>
</dbReference>
<evidence type="ECO:0000256" key="4">
    <source>
        <dbReference type="ARBA" id="ARBA00023157"/>
    </source>
</evidence>
<feature type="domain" description="ShKT" evidence="6">
    <location>
        <begin position="223"/>
        <end position="264"/>
    </location>
</feature>
<evidence type="ECO:0000259" key="6">
    <source>
        <dbReference type="PROSITE" id="PS51670"/>
    </source>
</evidence>
<dbReference type="InterPro" id="IPR035940">
    <property type="entry name" value="CAP_sf"/>
</dbReference>
<name>A0A6M2DVF8_XENCH</name>
<dbReference type="PROSITE" id="PS01009">
    <property type="entry name" value="CRISP_1"/>
    <property type="match status" value="1"/>
</dbReference>
<dbReference type="PRINTS" id="PR00838">
    <property type="entry name" value="V5ALLERGEN"/>
</dbReference>
<accession>A0A6M2DVF8</accession>
<dbReference type="SUPFAM" id="SSF55797">
    <property type="entry name" value="PR-1-like"/>
    <property type="match status" value="1"/>
</dbReference>
<dbReference type="InterPro" id="IPR001283">
    <property type="entry name" value="CRISP-related"/>
</dbReference>
<dbReference type="InterPro" id="IPR014044">
    <property type="entry name" value="CAP_dom"/>
</dbReference>
<dbReference type="SMART" id="SM00198">
    <property type="entry name" value="SCP"/>
    <property type="match status" value="1"/>
</dbReference>
<evidence type="ECO:0000256" key="2">
    <source>
        <dbReference type="ARBA" id="ARBA00009923"/>
    </source>
</evidence>
<dbReference type="InterPro" id="IPR018244">
    <property type="entry name" value="Allrgn_V5/Tpx1_CS"/>
</dbReference>
<dbReference type="InterPro" id="IPR003582">
    <property type="entry name" value="ShKT_dom"/>
</dbReference>
<dbReference type="PROSITE" id="PS51670">
    <property type="entry name" value="SHKT"/>
    <property type="match status" value="1"/>
</dbReference>
<dbReference type="Pfam" id="PF08562">
    <property type="entry name" value="Crisp"/>
    <property type="match status" value="1"/>
</dbReference>
<dbReference type="SUPFAM" id="SSF57546">
    <property type="entry name" value="Crisp domain-like"/>
    <property type="match status" value="1"/>
</dbReference>
<reference evidence="7" key="1">
    <citation type="submission" date="2020-03" db="EMBL/GenBank/DDBJ databases">
        <title>Transcriptomic Profiling of the Digestive Tract of the Rat Flea, Xenopsylla cheopis, Following Blood Feeding and Infection with Yersinia pestis.</title>
        <authorList>
            <person name="Bland D.M."/>
            <person name="Martens C.A."/>
            <person name="Virtaneva K."/>
            <person name="Kanakabandi K."/>
            <person name="Long D."/>
            <person name="Rosenke R."/>
            <person name="Saturday G.A."/>
            <person name="Hoyt F.H."/>
            <person name="Bruno D.P."/>
            <person name="Ribeiro J.M.C."/>
            <person name="Hinnebusch J."/>
        </authorList>
    </citation>
    <scope>NUCLEOTIDE SEQUENCE</scope>
</reference>
<comment type="subcellular location">
    <subcellularLocation>
        <location evidence="1">Secreted</location>
    </subcellularLocation>
</comment>
<dbReference type="GO" id="GO:0005576">
    <property type="term" value="C:extracellular region"/>
    <property type="evidence" value="ECO:0007669"/>
    <property type="project" value="UniProtKB-SubCell"/>
</dbReference>
<keyword evidence="3" id="KW-0964">Secreted</keyword>
<dbReference type="PANTHER" id="PTHR10334">
    <property type="entry name" value="CYSTEINE-RICH SECRETORY PROTEIN-RELATED"/>
    <property type="match status" value="1"/>
</dbReference>
<dbReference type="InterPro" id="IPR013871">
    <property type="entry name" value="Cysteine_rich_secretory"/>
</dbReference>
<protein>
    <submittedName>
        <fullName evidence="7">Putative cysteine-rich secretory protein 2</fullName>
    </submittedName>
</protein>
<evidence type="ECO:0000256" key="3">
    <source>
        <dbReference type="ARBA" id="ARBA00022525"/>
    </source>
</evidence>
<dbReference type="Gene3D" id="3.40.33.10">
    <property type="entry name" value="CAP"/>
    <property type="match status" value="1"/>
</dbReference>
<comment type="similarity">
    <text evidence="2">Belongs to the CRISP family.</text>
</comment>